<keyword evidence="2" id="KW-0902">Two-component regulatory system</keyword>
<keyword evidence="11" id="KW-1185">Reference proteome</keyword>
<dbReference type="InterPro" id="IPR001867">
    <property type="entry name" value="OmpR/PhoB-type_DNA-bd"/>
</dbReference>
<keyword evidence="4 7" id="KW-0238">DNA-binding</keyword>
<dbReference type="eggNOG" id="COG0745">
    <property type="taxonomic scope" value="Bacteria"/>
</dbReference>
<evidence type="ECO:0000256" key="5">
    <source>
        <dbReference type="ARBA" id="ARBA00023163"/>
    </source>
</evidence>
<feature type="DNA-binding region" description="OmpR/PhoB-type" evidence="7">
    <location>
        <begin position="126"/>
        <end position="224"/>
    </location>
</feature>
<keyword evidence="5" id="KW-0804">Transcription</keyword>
<dbReference type="GO" id="GO:0006355">
    <property type="term" value="P:regulation of DNA-templated transcription"/>
    <property type="evidence" value="ECO:0007669"/>
    <property type="project" value="InterPro"/>
</dbReference>
<gene>
    <name evidence="10" type="ORF">EL26_06775</name>
</gene>
<comment type="caution">
    <text evidence="10">The sequence shown here is derived from an EMBL/GenBank/DDBJ whole genome shotgun (WGS) entry which is preliminary data.</text>
</comment>
<dbReference type="RefSeq" id="WP_038085811.1">
    <property type="nucleotide sequence ID" value="NZ_JMIR01000006.1"/>
</dbReference>
<dbReference type="AlphaFoldDB" id="A0A074LT38"/>
<dbReference type="GO" id="GO:0032993">
    <property type="term" value="C:protein-DNA complex"/>
    <property type="evidence" value="ECO:0007669"/>
    <property type="project" value="TreeGrafter"/>
</dbReference>
<dbReference type="Gene3D" id="3.40.50.2300">
    <property type="match status" value="1"/>
</dbReference>
<dbReference type="Gene3D" id="1.10.10.10">
    <property type="entry name" value="Winged helix-like DNA-binding domain superfamily/Winged helix DNA-binding domain"/>
    <property type="match status" value="1"/>
</dbReference>
<dbReference type="InterPro" id="IPR011006">
    <property type="entry name" value="CheY-like_superfamily"/>
</dbReference>
<dbReference type="OrthoDB" id="2373414at2"/>
<dbReference type="InterPro" id="IPR039420">
    <property type="entry name" value="WalR-like"/>
</dbReference>
<evidence type="ECO:0000256" key="6">
    <source>
        <dbReference type="PROSITE-ProRule" id="PRU00169"/>
    </source>
</evidence>
<dbReference type="PANTHER" id="PTHR48111">
    <property type="entry name" value="REGULATOR OF RPOS"/>
    <property type="match status" value="1"/>
</dbReference>
<dbReference type="CDD" id="cd00383">
    <property type="entry name" value="trans_reg_C"/>
    <property type="match status" value="1"/>
</dbReference>
<keyword evidence="3" id="KW-0805">Transcription regulation</keyword>
<dbReference type="PROSITE" id="PS51755">
    <property type="entry name" value="OMPR_PHOB"/>
    <property type="match status" value="1"/>
</dbReference>
<evidence type="ECO:0000259" key="8">
    <source>
        <dbReference type="PROSITE" id="PS50110"/>
    </source>
</evidence>
<dbReference type="STRING" id="1157490.EL26_06775"/>
<dbReference type="Pfam" id="PF00072">
    <property type="entry name" value="Response_reg"/>
    <property type="match status" value="1"/>
</dbReference>
<evidence type="ECO:0000256" key="1">
    <source>
        <dbReference type="ARBA" id="ARBA00022553"/>
    </source>
</evidence>
<keyword evidence="1 6" id="KW-0597">Phosphoprotein</keyword>
<dbReference type="SMART" id="SM00448">
    <property type="entry name" value="REC"/>
    <property type="match status" value="1"/>
</dbReference>
<name>A0A074LT38_9BACL</name>
<accession>A0A074LT38</accession>
<dbReference type="Gene3D" id="6.10.250.690">
    <property type="match status" value="1"/>
</dbReference>
<feature type="domain" description="OmpR/PhoB-type" evidence="9">
    <location>
        <begin position="126"/>
        <end position="224"/>
    </location>
</feature>
<dbReference type="GO" id="GO:0005829">
    <property type="term" value="C:cytosol"/>
    <property type="evidence" value="ECO:0007669"/>
    <property type="project" value="TreeGrafter"/>
</dbReference>
<dbReference type="InterPro" id="IPR001789">
    <property type="entry name" value="Sig_transdc_resp-reg_receiver"/>
</dbReference>
<sequence>MNILLAEDDRRLGQLVTHLLSKKENHRVDWVQSGDDAYEYAKAAAYDVVILDWMMPQTDGLEVCRRLRRDGYAGAILMLTAKDTVHDRVQGLDAGADDYLVKPFEFEELQARIRALGRRSFAPLQTDVMTLPGLVVNRSEHTVSRDGVLVQLSPREFQLLDLLLQNRGHVLPREVILDRVWGFDSDVTKNAIDATVKLLRKKIDPPDGDTLIKSVRGIGYKLEL</sequence>
<dbReference type="Proteomes" id="UP000027931">
    <property type="component" value="Unassembled WGS sequence"/>
</dbReference>
<dbReference type="GO" id="GO:0000156">
    <property type="term" value="F:phosphorelay response regulator activity"/>
    <property type="evidence" value="ECO:0007669"/>
    <property type="project" value="TreeGrafter"/>
</dbReference>
<evidence type="ECO:0000256" key="7">
    <source>
        <dbReference type="PROSITE-ProRule" id="PRU01091"/>
    </source>
</evidence>
<protein>
    <submittedName>
        <fullName evidence="10">Regulator</fullName>
    </submittedName>
</protein>
<dbReference type="InterPro" id="IPR016032">
    <property type="entry name" value="Sig_transdc_resp-reg_C-effctor"/>
</dbReference>
<dbReference type="SUPFAM" id="SSF52172">
    <property type="entry name" value="CheY-like"/>
    <property type="match status" value="1"/>
</dbReference>
<dbReference type="SUPFAM" id="SSF46894">
    <property type="entry name" value="C-terminal effector domain of the bipartite response regulators"/>
    <property type="match status" value="1"/>
</dbReference>
<dbReference type="PROSITE" id="PS50110">
    <property type="entry name" value="RESPONSE_REGULATORY"/>
    <property type="match status" value="1"/>
</dbReference>
<dbReference type="InterPro" id="IPR036388">
    <property type="entry name" value="WH-like_DNA-bd_sf"/>
</dbReference>
<dbReference type="GO" id="GO:0000976">
    <property type="term" value="F:transcription cis-regulatory region binding"/>
    <property type="evidence" value="ECO:0007669"/>
    <property type="project" value="TreeGrafter"/>
</dbReference>
<evidence type="ECO:0000313" key="11">
    <source>
        <dbReference type="Proteomes" id="UP000027931"/>
    </source>
</evidence>
<reference evidence="10 11" key="1">
    <citation type="journal article" date="2013" name="Int. J. Syst. Evol. Microbiol.">
        <title>Tumebacillus flagellatus sp. nov., an alpha-amylase/pullulanase-producing bacterium isolated from cassava wastewater.</title>
        <authorList>
            <person name="Wang Q."/>
            <person name="Xie N."/>
            <person name="Qin Y."/>
            <person name="Shen N."/>
            <person name="Zhu J."/>
            <person name="Mi H."/>
            <person name="Huang R."/>
        </authorList>
    </citation>
    <scope>NUCLEOTIDE SEQUENCE [LARGE SCALE GENOMIC DNA]</scope>
    <source>
        <strain evidence="10 11">GST4</strain>
    </source>
</reference>
<evidence type="ECO:0000256" key="4">
    <source>
        <dbReference type="ARBA" id="ARBA00023125"/>
    </source>
</evidence>
<dbReference type="EMBL" id="JMIR01000006">
    <property type="protein sequence ID" value="KEO84164.1"/>
    <property type="molecule type" value="Genomic_DNA"/>
</dbReference>
<dbReference type="Pfam" id="PF00486">
    <property type="entry name" value="Trans_reg_C"/>
    <property type="match status" value="1"/>
</dbReference>
<evidence type="ECO:0000256" key="3">
    <source>
        <dbReference type="ARBA" id="ARBA00023015"/>
    </source>
</evidence>
<evidence type="ECO:0000256" key="2">
    <source>
        <dbReference type="ARBA" id="ARBA00023012"/>
    </source>
</evidence>
<proteinExistence type="predicted"/>
<dbReference type="PANTHER" id="PTHR48111:SF22">
    <property type="entry name" value="REGULATOR OF RPOS"/>
    <property type="match status" value="1"/>
</dbReference>
<evidence type="ECO:0000313" key="10">
    <source>
        <dbReference type="EMBL" id="KEO84164.1"/>
    </source>
</evidence>
<organism evidence="10 11">
    <name type="scientific">Tumebacillus flagellatus</name>
    <dbReference type="NCBI Taxonomy" id="1157490"/>
    <lineage>
        <taxon>Bacteria</taxon>
        <taxon>Bacillati</taxon>
        <taxon>Bacillota</taxon>
        <taxon>Bacilli</taxon>
        <taxon>Bacillales</taxon>
        <taxon>Alicyclobacillaceae</taxon>
        <taxon>Tumebacillus</taxon>
    </lineage>
</organism>
<feature type="domain" description="Response regulatory" evidence="8">
    <location>
        <begin position="2"/>
        <end position="117"/>
    </location>
</feature>
<dbReference type="SMART" id="SM00862">
    <property type="entry name" value="Trans_reg_C"/>
    <property type="match status" value="1"/>
</dbReference>
<evidence type="ECO:0000259" key="9">
    <source>
        <dbReference type="PROSITE" id="PS51755"/>
    </source>
</evidence>
<feature type="modified residue" description="4-aspartylphosphate" evidence="6">
    <location>
        <position position="52"/>
    </location>
</feature>